<dbReference type="GO" id="GO:0005874">
    <property type="term" value="C:microtubule"/>
    <property type="evidence" value="ECO:0007669"/>
    <property type="project" value="UniProtKB-KW"/>
</dbReference>
<dbReference type="Proteomes" id="UP000243459">
    <property type="component" value="Chromosome 3"/>
</dbReference>
<evidence type="ECO:0000313" key="7">
    <source>
        <dbReference type="EMBL" id="ONK76039.1"/>
    </source>
</evidence>
<keyword evidence="8" id="KW-1185">Reference proteome</keyword>
<dbReference type="InterPro" id="IPR027640">
    <property type="entry name" value="Kinesin-like_fam"/>
</dbReference>
<keyword evidence="3" id="KW-0505">Motor protein</keyword>
<dbReference type="AlphaFoldDB" id="A0A5P1FGM8"/>
<comment type="caution">
    <text evidence="4">Lacks conserved residue(s) required for the propagation of feature annotation.</text>
</comment>
<dbReference type="PROSITE" id="PS50067">
    <property type="entry name" value="KINESIN_MOTOR_2"/>
    <property type="match status" value="1"/>
</dbReference>
<protein>
    <recommendedName>
        <fullName evidence="6">Kinesin motor domain-containing protein</fullName>
    </recommendedName>
</protein>
<proteinExistence type="inferred from homology"/>
<dbReference type="EMBL" id="CM007383">
    <property type="protein sequence ID" value="ONK76039.1"/>
    <property type="molecule type" value="Genomic_DNA"/>
</dbReference>
<dbReference type="PANTHER" id="PTHR47968">
    <property type="entry name" value="CENTROMERE PROTEIN E"/>
    <property type="match status" value="1"/>
</dbReference>
<dbReference type="Pfam" id="PF00225">
    <property type="entry name" value="Kinesin"/>
    <property type="match status" value="1"/>
</dbReference>
<dbReference type="SMART" id="SM00129">
    <property type="entry name" value="KISc"/>
    <property type="match status" value="1"/>
</dbReference>
<feature type="coiled-coil region" evidence="5">
    <location>
        <begin position="317"/>
        <end position="344"/>
    </location>
</feature>
<dbReference type="GO" id="GO:0003777">
    <property type="term" value="F:microtubule motor activity"/>
    <property type="evidence" value="ECO:0007669"/>
    <property type="project" value="InterPro"/>
</dbReference>
<feature type="domain" description="Kinesin motor" evidence="6">
    <location>
        <begin position="1"/>
        <end position="230"/>
    </location>
</feature>
<dbReference type="SUPFAM" id="SSF52540">
    <property type="entry name" value="P-loop containing nucleoside triphosphate hydrolases"/>
    <property type="match status" value="1"/>
</dbReference>
<evidence type="ECO:0000256" key="1">
    <source>
        <dbReference type="ARBA" id="ARBA00022701"/>
    </source>
</evidence>
<evidence type="ECO:0000256" key="5">
    <source>
        <dbReference type="SAM" id="Coils"/>
    </source>
</evidence>
<dbReference type="InterPro" id="IPR036961">
    <property type="entry name" value="Kinesin_motor_dom_sf"/>
</dbReference>
<dbReference type="PRINTS" id="PR00380">
    <property type="entry name" value="KINESINHEAVY"/>
</dbReference>
<evidence type="ECO:0000313" key="8">
    <source>
        <dbReference type="Proteomes" id="UP000243459"/>
    </source>
</evidence>
<accession>A0A5P1FGM8</accession>
<evidence type="ECO:0000256" key="3">
    <source>
        <dbReference type="ARBA" id="ARBA00023175"/>
    </source>
</evidence>
<dbReference type="Gramene" id="ONK76039">
    <property type="protein sequence ID" value="ONK76039"/>
    <property type="gene ID" value="A4U43_C03F23220"/>
</dbReference>
<sequence length="348" mass="38845">MYSIKRRGIRRSVIDSRNPSSRLLLMDSMNCICLWADKQGKTFTVNGSEDDPGIIHCAVKGIFHSTQMNMDREFIIRCPTWRSTMKRNDLLMLRNQKLPIHESLDVSNTEDPELSGDVSNADAIRVSVLNLVDLVGSERIAKIGVGGVRLKEGKYIKKSLMIHGSVINKLSENGKQRAHIPYHDSKLTHILQPALVDNAKTSITCKLAPEEVHIKETRGTLQFVSGAKHVTSYAQVNEALDLSPIPDNFASVADEDLWLQLNTGCITNLDMLQMTPNIKHDRAASADASLELAFHEGASKEKSRGFQSEFSMNKSQFNTFKQQYTALESECNLLREEEASLNEALSVS</sequence>
<dbReference type="GO" id="GO:0008017">
    <property type="term" value="F:microtubule binding"/>
    <property type="evidence" value="ECO:0007669"/>
    <property type="project" value="InterPro"/>
</dbReference>
<gene>
    <name evidence="7" type="ORF">A4U43_C03F23220</name>
</gene>
<dbReference type="InterPro" id="IPR027417">
    <property type="entry name" value="P-loop_NTPase"/>
</dbReference>
<dbReference type="PANTHER" id="PTHR47968:SF36">
    <property type="entry name" value="KINESIN HEAVY CHAIN ISOFORM X1"/>
    <property type="match status" value="1"/>
</dbReference>
<keyword evidence="2 5" id="KW-0175">Coiled coil</keyword>
<organism evidence="7 8">
    <name type="scientific">Asparagus officinalis</name>
    <name type="common">Garden asparagus</name>
    <dbReference type="NCBI Taxonomy" id="4686"/>
    <lineage>
        <taxon>Eukaryota</taxon>
        <taxon>Viridiplantae</taxon>
        <taxon>Streptophyta</taxon>
        <taxon>Embryophyta</taxon>
        <taxon>Tracheophyta</taxon>
        <taxon>Spermatophyta</taxon>
        <taxon>Magnoliopsida</taxon>
        <taxon>Liliopsida</taxon>
        <taxon>Asparagales</taxon>
        <taxon>Asparagaceae</taxon>
        <taxon>Asparagoideae</taxon>
        <taxon>Asparagus</taxon>
    </lineage>
</organism>
<keyword evidence="1" id="KW-0493">Microtubule</keyword>
<name>A0A5P1FGM8_ASPOF</name>
<dbReference type="InterPro" id="IPR001752">
    <property type="entry name" value="Kinesin_motor_dom"/>
</dbReference>
<evidence type="ECO:0000256" key="2">
    <source>
        <dbReference type="ARBA" id="ARBA00023054"/>
    </source>
</evidence>
<reference evidence="8" key="1">
    <citation type="journal article" date="2017" name="Nat. Commun.">
        <title>The asparagus genome sheds light on the origin and evolution of a young Y chromosome.</title>
        <authorList>
            <person name="Harkess A."/>
            <person name="Zhou J."/>
            <person name="Xu C."/>
            <person name="Bowers J.E."/>
            <person name="Van der Hulst R."/>
            <person name="Ayyampalayam S."/>
            <person name="Mercati F."/>
            <person name="Riccardi P."/>
            <person name="McKain M.R."/>
            <person name="Kakrana A."/>
            <person name="Tang H."/>
            <person name="Ray J."/>
            <person name="Groenendijk J."/>
            <person name="Arikit S."/>
            <person name="Mathioni S.M."/>
            <person name="Nakano M."/>
            <person name="Shan H."/>
            <person name="Telgmann-Rauber A."/>
            <person name="Kanno A."/>
            <person name="Yue Z."/>
            <person name="Chen H."/>
            <person name="Li W."/>
            <person name="Chen Y."/>
            <person name="Xu X."/>
            <person name="Zhang Y."/>
            <person name="Luo S."/>
            <person name="Chen H."/>
            <person name="Gao J."/>
            <person name="Mao Z."/>
            <person name="Pires J.C."/>
            <person name="Luo M."/>
            <person name="Kudrna D."/>
            <person name="Wing R.A."/>
            <person name="Meyers B.C."/>
            <person name="Yi K."/>
            <person name="Kong H."/>
            <person name="Lavrijsen P."/>
            <person name="Sunseri F."/>
            <person name="Falavigna A."/>
            <person name="Ye Y."/>
            <person name="Leebens-Mack J.H."/>
            <person name="Chen G."/>
        </authorList>
    </citation>
    <scope>NUCLEOTIDE SEQUENCE [LARGE SCALE GENOMIC DNA]</scope>
    <source>
        <strain evidence="8">cv. DH0086</strain>
    </source>
</reference>
<dbReference type="GO" id="GO:0005524">
    <property type="term" value="F:ATP binding"/>
    <property type="evidence" value="ECO:0007669"/>
    <property type="project" value="InterPro"/>
</dbReference>
<evidence type="ECO:0000256" key="4">
    <source>
        <dbReference type="PROSITE-ProRule" id="PRU00283"/>
    </source>
</evidence>
<dbReference type="Gene3D" id="3.40.850.10">
    <property type="entry name" value="Kinesin motor domain"/>
    <property type="match status" value="2"/>
</dbReference>
<comment type="similarity">
    <text evidence="4">Belongs to the TRAFAC class myosin-kinesin ATPase superfamily. Kinesin family.</text>
</comment>
<dbReference type="GO" id="GO:0007018">
    <property type="term" value="P:microtubule-based movement"/>
    <property type="evidence" value="ECO:0007669"/>
    <property type="project" value="InterPro"/>
</dbReference>
<evidence type="ECO:0000259" key="6">
    <source>
        <dbReference type="PROSITE" id="PS50067"/>
    </source>
</evidence>